<dbReference type="PIRSF" id="PIRSF005261">
    <property type="entry name" value="Heat_shock_Hsp33"/>
    <property type="match status" value="1"/>
</dbReference>
<evidence type="ECO:0000256" key="4">
    <source>
        <dbReference type="ARBA" id="ARBA00023186"/>
    </source>
</evidence>
<evidence type="ECO:0000256" key="1">
    <source>
        <dbReference type="ARBA" id="ARBA00022490"/>
    </source>
</evidence>
<dbReference type="Gene3D" id="3.55.30.10">
    <property type="entry name" value="Hsp33 domain"/>
    <property type="match status" value="1"/>
</dbReference>
<keyword evidence="5" id="KW-0676">Redox-active center</keyword>
<keyword evidence="7" id="KW-1185">Reference proteome</keyword>
<keyword evidence="1" id="KW-0963">Cytoplasm</keyword>
<organism evidence="6 7">
    <name type="scientific">Thiosulfativibrio zosterae</name>
    <dbReference type="NCBI Taxonomy" id="2675053"/>
    <lineage>
        <taxon>Bacteria</taxon>
        <taxon>Pseudomonadati</taxon>
        <taxon>Pseudomonadota</taxon>
        <taxon>Gammaproteobacteria</taxon>
        <taxon>Thiotrichales</taxon>
        <taxon>Piscirickettsiaceae</taxon>
        <taxon>Thiosulfativibrio</taxon>
    </lineage>
</organism>
<dbReference type="SUPFAM" id="SSF64397">
    <property type="entry name" value="Hsp33 domain"/>
    <property type="match status" value="1"/>
</dbReference>
<sequence>MDTIQRFLFKDLDIRGQHLKIDQAWSKMTENRGYPDSIIALLGELTAIAIMMANGMKHQGKVTLQVQGQGPINLLVVEVTHDLKLRGVAKTNQTITSESTMDELLGDGQVMVTMENTQTQHHFQSFVPREGDSIAEVFETFFNQSEQLATRLWLGANRDTLAGVMIQKLPGTDHRDEDGWDRVLSLSNTLNTEELCSCESQELLHRLFHEETLELFESKTVMYECPEDKTRVELLLKSMGEEEVRQLLAEQGEIVIHNEICNYHLRFNEEDINQLFKPELNS</sequence>
<gene>
    <name evidence="6" type="primary">yrfI</name>
    <name evidence="6" type="ORF">THMIRHAT_07620</name>
</gene>
<dbReference type="SUPFAM" id="SSF118352">
    <property type="entry name" value="HSP33 redox switch-like"/>
    <property type="match status" value="1"/>
</dbReference>
<dbReference type="EMBL" id="AP021888">
    <property type="protein sequence ID" value="BBP43016.1"/>
    <property type="molecule type" value="Genomic_DNA"/>
</dbReference>
<keyword evidence="2" id="KW-0862">Zinc</keyword>
<reference evidence="7" key="1">
    <citation type="submission" date="2019-11" db="EMBL/GenBank/DDBJ databases">
        <title>Isolation and characterization of two novel species in the genus Thiomicrorhabdus.</title>
        <authorList>
            <person name="Mochizuki J."/>
            <person name="Kojima H."/>
            <person name="Fukui M."/>
        </authorList>
    </citation>
    <scope>NUCLEOTIDE SEQUENCE [LARGE SCALE GENOMIC DNA]</scope>
    <source>
        <strain evidence="7">AkT22</strain>
    </source>
</reference>
<keyword evidence="3" id="KW-1015">Disulfide bond</keyword>
<dbReference type="GO" id="GO:0044183">
    <property type="term" value="F:protein folding chaperone"/>
    <property type="evidence" value="ECO:0007669"/>
    <property type="project" value="TreeGrafter"/>
</dbReference>
<proteinExistence type="predicted"/>
<dbReference type="GO" id="GO:0042026">
    <property type="term" value="P:protein refolding"/>
    <property type="evidence" value="ECO:0007669"/>
    <property type="project" value="TreeGrafter"/>
</dbReference>
<evidence type="ECO:0000256" key="2">
    <source>
        <dbReference type="ARBA" id="ARBA00022833"/>
    </source>
</evidence>
<dbReference type="GO" id="GO:0051082">
    <property type="term" value="F:unfolded protein binding"/>
    <property type="evidence" value="ECO:0007669"/>
    <property type="project" value="InterPro"/>
</dbReference>
<dbReference type="AlphaFoldDB" id="A0A6F8PLQ3"/>
<evidence type="ECO:0000256" key="5">
    <source>
        <dbReference type="ARBA" id="ARBA00023284"/>
    </source>
</evidence>
<evidence type="ECO:0000313" key="7">
    <source>
        <dbReference type="Proteomes" id="UP000501466"/>
    </source>
</evidence>
<evidence type="ECO:0000256" key="3">
    <source>
        <dbReference type="ARBA" id="ARBA00023157"/>
    </source>
</evidence>
<dbReference type="PANTHER" id="PTHR30111">
    <property type="entry name" value="33 KDA CHAPERONIN"/>
    <property type="match status" value="1"/>
</dbReference>
<dbReference type="Gene3D" id="3.90.1280.10">
    <property type="entry name" value="HSP33 redox switch-like"/>
    <property type="match status" value="1"/>
</dbReference>
<accession>A0A6F8PLQ3</accession>
<dbReference type="PANTHER" id="PTHR30111:SF1">
    <property type="entry name" value="33 KDA CHAPERONIN"/>
    <property type="match status" value="1"/>
</dbReference>
<dbReference type="InterPro" id="IPR000397">
    <property type="entry name" value="Heat_shock_Hsp33"/>
</dbReference>
<dbReference type="Gene3D" id="1.10.287.480">
    <property type="entry name" value="helix hairpin bin"/>
    <property type="match status" value="1"/>
</dbReference>
<protein>
    <submittedName>
        <fullName evidence="6">33 kDa chaperonin</fullName>
    </submittedName>
</protein>
<evidence type="ECO:0000313" key="6">
    <source>
        <dbReference type="EMBL" id="BBP43016.1"/>
    </source>
</evidence>
<name>A0A6F8PLQ3_9GAMM</name>
<keyword evidence="4" id="KW-0143">Chaperone</keyword>
<dbReference type="KEGG" id="tzo:THMIRHAT_07620"/>
<dbReference type="InterPro" id="IPR016153">
    <property type="entry name" value="Heat_shock_Hsp33_N"/>
</dbReference>
<dbReference type="RefSeq" id="WP_173290860.1">
    <property type="nucleotide sequence ID" value="NZ_AP021888.1"/>
</dbReference>
<dbReference type="Proteomes" id="UP000501466">
    <property type="component" value="Chromosome"/>
</dbReference>
<dbReference type="InterPro" id="IPR016154">
    <property type="entry name" value="Heat_shock_Hsp33_C"/>
</dbReference>
<dbReference type="InterPro" id="IPR023212">
    <property type="entry name" value="Hsp33_helix_hairpin_bin_dom_sf"/>
</dbReference>
<dbReference type="Pfam" id="PF01430">
    <property type="entry name" value="HSP33"/>
    <property type="match status" value="1"/>
</dbReference>
<dbReference type="GO" id="GO:0005737">
    <property type="term" value="C:cytoplasm"/>
    <property type="evidence" value="ECO:0007669"/>
    <property type="project" value="InterPro"/>
</dbReference>